<dbReference type="SMART" id="SM00448">
    <property type="entry name" value="REC"/>
    <property type="match status" value="1"/>
</dbReference>
<evidence type="ECO:0000313" key="7">
    <source>
        <dbReference type="Proteomes" id="UP000799536"/>
    </source>
</evidence>
<feature type="region of interest" description="Disordered" evidence="3">
    <location>
        <begin position="294"/>
        <end position="361"/>
    </location>
</feature>
<dbReference type="InterPro" id="IPR036097">
    <property type="entry name" value="HisK_dim/P_sf"/>
</dbReference>
<evidence type="ECO:0000259" key="4">
    <source>
        <dbReference type="PROSITE" id="PS50109"/>
    </source>
</evidence>
<dbReference type="SUPFAM" id="SSF55781">
    <property type="entry name" value="GAF domain-like"/>
    <property type="match status" value="1"/>
</dbReference>
<dbReference type="SMART" id="SM00387">
    <property type="entry name" value="HATPase_c"/>
    <property type="match status" value="1"/>
</dbReference>
<evidence type="ECO:0000256" key="2">
    <source>
        <dbReference type="PROSITE-ProRule" id="PRU00169"/>
    </source>
</evidence>
<dbReference type="PRINTS" id="PR00344">
    <property type="entry name" value="BCTRLSENSOR"/>
</dbReference>
<feature type="compositionally biased region" description="Polar residues" evidence="3">
    <location>
        <begin position="66"/>
        <end position="79"/>
    </location>
</feature>
<dbReference type="OrthoDB" id="303614at2759"/>
<dbReference type="Gene3D" id="3.30.565.10">
    <property type="entry name" value="Histidine kinase-like ATPase, C-terminal domain"/>
    <property type="match status" value="1"/>
</dbReference>
<feature type="compositionally biased region" description="Low complexity" evidence="3">
    <location>
        <begin position="329"/>
        <end position="346"/>
    </location>
</feature>
<feature type="domain" description="Response regulatory" evidence="5">
    <location>
        <begin position="1104"/>
        <end position="1241"/>
    </location>
</feature>
<dbReference type="Pfam" id="PF00512">
    <property type="entry name" value="HisKA"/>
    <property type="match status" value="1"/>
</dbReference>
<feature type="modified residue" description="4-aspartylphosphate" evidence="2">
    <location>
        <position position="1171"/>
    </location>
</feature>
<feature type="region of interest" description="Disordered" evidence="3">
    <location>
        <begin position="1071"/>
        <end position="1098"/>
    </location>
</feature>
<dbReference type="Gene3D" id="3.40.50.2300">
    <property type="match status" value="1"/>
</dbReference>
<reference evidence="6" key="1">
    <citation type="journal article" date="2020" name="Stud. Mycol.">
        <title>101 Dothideomycetes genomes: a test case for predicting lifestyles and emergence of pathogens.</title>
        <authorList>
            <person name="Haridas S."/>
            <person name="Albert R."/>
            <person name="Binder M."/>
            <person name="Bloem J."/>
            <person name="Labutti K."/>
            <person name="Salamov A."/>
            <person name="Andreopoulos B."/>
            <person name="Baker S."/>
            <person name="Barry K."/>
            <person name="Bills G."/>
            <person name="Bluhm B."/>
            <person name="Cannon C."/>
            <person name="Castanera R."/>
            <person name="Culley D."/>
            <person name="Daum C."/>
            <person name="Ezra D."/>
            <person name="Gonzalez J."/>
            <person name="Henrissat B."/>
            <person name="Kuo A."/>
            <person name="Liang C."/>
            <person name="Lipzen A."/>
            <person name="Lutzoni F."/>
            <person name="Magnuson J."/>
            <person name="Mondo S."/>
            <person name="Nolan M."/>
            <person name="Ohm R."/>
            <person name="Pangilinan J."/>
            <person name="Park H.-J."/>
            <person name="Ramirez L."/>
            <person name="Alfaro M."/>
            <person name="Sun H."/>
            <person name="Tritt A."/>
            <person name="Yoshinaga Y."/>
            <person name="Zwiers L.-H."/>
            <person name="Turgeon B."/>
            <person name="Goodwin S."/>
            <person name="Spatafora J."/>
            <person name="Crous P."/>
            <person name="Grigoriev I."/>
        </authorList>
    </citation>
    <scope>NUCLEOTIDE SEQUENCE</scope>
    <source>
        <strain evidence="6">ATCC 74209</strain>
    </source>
</reference>
<dbReference type="InterPro" id="IPR029016">
    <property type="entry name" value="GAF-like_dom_sf"/>
</dbReference>
<dbReference type="Gene3D" id="1.10.287.130">
    <property type="match status" value="1"/>
</dbReference>
<feature type="region of interest" description="Disordered" evidence="3">
    <location>
        <begin position="1"/>
        <end position="86"/>
    </location>
</feature>
<dbReference type="EMBL" id="ML994135">
    <property type="protein sequence ID" value="KAF2198548.1"/>
    <property type="molecule type" value="Genomic_DNA"/>
</dbReference>
<comment type="caution">
    <text evidence="6">The sequence shown here is derived from an EMBL/GenBank/DDBJ whole genome shotgun (WGS) entry which is preliminary data.</text>
</comment>
<proteinExistence type="predicted"/>
<dbReference type="PANTHER" id="PTHR43719">
    <property type="entry name" value="TWO-COMPONENT HISTIDINE KINASE"/>
    <property type="match status" value="1"/>
</dbReference>
<dbReference type="SUPFAM" id="SSF47384">
    <property type="entry name" value="Homodimeric domain of signal transducing histidine kinase"/>
    <property type="match status" value="1"/>
</dbReference>
<dbReference type="Gene3D" id="3.30.450.40">
    <property type="match status" value="1"/>
</dbReference>
<dbReference type="Pfam" id="PF02518">
    <property type="entry name" value="HATPase_c"/>
    <property type="match status" value="1"/>
</dbReference>
<dbReference type="SUPFAM" id="SSF55874">
    <property type="entry name" value="ATPase domain of HSP90 chaperone/DNA topoisomerase II/histidine kinase"/>
    <property type="match status" value="1"/>
</dbReference>
<dbReference type="InterPro" id="IPR050956">
    <property type="entry name" value="2C_system_His_kinase"/>
</dbReference>
<organism evidence="6 7">
    <name type="scientific">Delitschia confertaspora ATCC 74209</name>
    <dbReference type="NCBI Taxonomy" id="1513339"/>
    <lineage>
        <taxon>Eukaryota</taxon>
        <taxon>Fungi</taxon>
        <taxon>Dikarya</taxon>
        <taxon>Ascomycota</taxon>
        <taxon>Pezizomycotina</taxon>
        <taxon>Dothideomycetes</taxon>
        <taxon>Pleosporomycetidae</taxon>
        <taxon>Pleosporales</taxon>
        <taxon>Delitschiaceae</taxon>
        <taxon>Delitschia</taxon>
    </lineage>
</organism>
<dbReference type="PROSITE" id="PS50109">
    <property type="entry name" value="HIS_KIN"/>
    <property type="match status" value="1"/>
</dbReference>
<name>A0A9P4MSZ5_9PLEO</name>
<dbReference type="PROSITE" id="PS50110">
    <property type="entry name" value="RESPONSE_REGULATORY"/>
    <property type="match status" value="1"/>
</dbReference>
<dbReference type="CDD" id="cd17546">
    <property type="entry name" value="REC_hyHK_CKI1_RcsC-like"/>
    <property type="match status" value="1"/>
</dbReference>
<dbReference type="SUPFAM" id="SSF52172">
    <property type="entry name" value="CheY-like"/>
    <property type="match status" value="1"/>
</dbReference>
<dbReference type="InterPro" id="IPR004358">
    <property type="entry name" value="Sig_transdc_His_kin-like_C"/>
</dbReference>
<dbReference type="FunFam" id="1.10.287.130:FF:000023">
    <property type="entry name" value="Sensor histidine kinase/response regulator, putative"/>
    <property type="match status" value="1"/>
</dbReference>
<feature type="domain" description="Histidine kinase" evidence="4">
    <location>
        <begin position="618"/>
        <end position="883"/>
    </location>
</feature>
<protein>
    <recommendedName>
        <fullName evidence="8">Histidine kinase</fullName>
    </recommendedName>
</protein>
<dbReference type="InterPro" id="IPR036890">
    <property type="entry name" value="HATPase_C_sf"/>
</dbReference>
<dbReference type="AlphaFoldDB" id="A0A9P4MSZ5"/>
<feature type="compositionally biased region" description="Low complexity" evidence="3">
    <location>
        <begin position="1082"/>
        <end position="1093"/>
    </location>
</feature>
<dbReference type="InterPro" id="IPR005467">
    <property type="entry name" value="His_kinase_dom"/>
</dbReference>
<evidence type="ECO:0000256" key="1">
    <source>
        <dbReference type="ARBA" id="ARBA00022553"/>
    </source>
</evidence>
<feature type="compositionally biased region" description="Polar residues" evidence="3">
    <location>
        <begin position="40"/>
        <end position="58"/>
    </location>
</feature>
<dbReference type="Pfam" id="PF00072">
    <property type="entry name" value="Response_reg"/>
    <property type="match status" value="1"/>
</dbReference>
<dbReference type="InterPro" id="IPR003594">
    <property type="entry name" value="HATPase_dom"/>
</dbReference>
<keyword evidence="1 2" id="KW-0597">Phosphoprotein</keyword>
<dbReference type="CDD" id="cd00082">
    <property type="entry name" value="HisKA"/>
    <property type="match status" value="1"/>
</dbReference>
<dbReference type="SMART" id="SM00388">
    <property type="entry name" value="HisKA"/>
    <property type="match status" value="1"/>
</dbReference>
<feature type="compositionally biased region" description="Polar residues" evidence="3">
    <location>
        <begin position="294"/>
        <end position="305"/>
    </location>
</feature>
<keyword evidence="7" id="KW-1185">Reference proteome</keyword>
<dbReference type="GO" id="GO:0000155">
    <property type="term" value="F:phosphorelay sensor kinase activity"/>
    <property type="evidence" value="ECO:0007669"/>
    <property type="project" value="InterPro"/>
</dbReference>
<evidence type="ECO:0000313" key="6">
    <source>
        <dbReference type="EMBL" id="KAF2198548.1"/>
    </source>
</evidence>
<dbReference type="FunFam" id="3.30.450.40:FF:000083">
    <property type="entry name" value="Sensor histidine kinase/response regulator, putative (AFU_orthologue AFUA_4G00660)"/>
    <property type="match status" value="1"/>
</dbReference>
<feature type="compositionally biased region" description="Basic and acidic residues" evidence="3">
    <location>
        <begin position="27"/>
        <end position="37"/>
    </location>
</feature>
<dbReference type="PANTHER" id="PTHR43719:SF11">
    <property type="entry name" value="HISTIDINE KINASE_RESPONSE REGULATOR, PUTATIVE-RELATED"/>
    <property type="match status" value="1"/>
</dbReference>
<evidence type="ECO:0000256" key="3">
    <source>
        <dbReference type="SAM" id="MobiDB-lite"/>
    </source>
</evidence>
<sequence length="1275" mass="138880">MSSSRAAGVASAPPLTAPAAISSENMVTDRTKEREFYRYFNQSQRPHPDAPQSQRTTPVPTPLDGSATSFSPPLASEQNPPHPSHDKALTAFAQLGALRLNCRRSLISFFDRKSCYILAEATRTLSLKTGHAQFENDDLCFGTMVFPKEKSICYYTVNLPPKYQNPLAGDYTDVTSLVVDDLAADERFKKYPFVEGAPFSRFYAGVPIRSPSGHSIGTYCVLDENPRPGGISTTELAFLKDMAITVMRHLEMTRATDDHRRGGIMVRSLGCFAEGKSSLEDWWEDPWEAPTRPSVTTIVSESVSQPRHRRSTVSSQPGAYMSAEDRVESWGSSNPSSEPSAKSSVPATSPDSGFSGISATTPQCDHHTVAAAHVPTTEAVPASSTTPETSLQEKLLAPDVKTTFGRAATIMLEATEADGAVFFDASIGTFGGLVDEELPQEHPDLSKQNKPCMVLGAALAKPAGESRPTSPGAPYIMTEGVLRHLLRAYPRGQIFNFDDEPDLTQNECEQNQQIDPVRQVSFPELFPRKTESAYSQDDELLLRDIFPKARSVVLYPLWDGHRDRWFAGAVIWSSDPMRVFTSDQELSYLTAFGNSVMAEVARLDTKLADNAKADFISSISHELRSPLHGILGSCELLKDTNIDTFQMSMTQTIETCGKTLLDTINHVLDFAKINNLASGSKYQKHRSFNQKRIIAPERSQGNDIMTLITDVDLGSLTEEVLETVFAGYNFQKNAAAAFGKSTPSANAESNLAIIIDIDQSINYVFRTQPGAWRRILMNVFGNALKYTETGYIKVKLSVKACPPSLENTSEVRLTILDSGIGISDEYMRTRLWHSFAQEDPLSQGTGLGLSIVKQIVHSLGGSIDVQSKKGVGTRVTVSCRLQHSMPSPGVSASLTDTDFPSIKKRTKGKKVVFVGFEQQAGDYFPGKGPKFKEATEQTLKALEHTCNDWFGLTVVHPKDPTSTDADLFIASEAGAELLRAHFSSNAAASSTTPVIVVCQGAASACSTTTMTVPGHVFECIPQPCGPHKLGKALTACLNRRENLKTTEEELVAPVASLTLKDLKENMPILKAKPSSDSLRPFLSPSMSTPSLSSQAEKPQHTPLSILAVDDNPINLRLLRTFIDKLKHNHHLATNGLEAVNLFKDKSSPPSGDTSDSTSSLAAHPFDVVLMDINMPTMDGLEATRQIRAYEREIGARPATIIALTGVASAQAQNEAFTSGINLFLIKPVRLSELEVVLRGVVTGKNEQEIGEVVVETESDVLEMGGGMRERADTVG</sequence>
<dbReference type="Proteomes" id="UP000799536">
    <property type="component" value="Unassembled WGS sequence"/>
</dbReference>
<accession>A0A9P4MSZ5</accession>
<feature type="compositionally biased region" description="Polar residues" evidence="3">
    <location>
        <begin position="347"/>
        <end position="361"/>
    </location>
</feature>
<dbReference type="InterPro" id="IPR003661">
    <property type="entry name" value="HisK_dim/P_dom"/>
</dbReference>
<evidence type="ECO:0000259" key="5">
    <source>
        <dbReference type="PROSITE" id="PS50110"/>
    </source>
</evidence>
<evidence type="ECO:0008006" key="8">
    <source>
        <dbReference type="Google" id="ProtNLM"/>
    </source>
</evidence>
<dbReference type="InterPro" id="IPR011006">
    <property type="entry name" value="CheY-like_superfamily"/>
</dbReference>
<dbReference type="InterPro" id="IPR001789">
    <property type="entry name" value="Sig_transdc_resp-reg_receiver"/>
</dbReference>
<gene>
    <name evidence="6" type="ORF">GQ43DRAFT_400644</name>
</gene>